<evidence type="ECO:0000313" key="8">
    <source>
        <dbReference type="Proteomes" id="UP000309061"/>
    </source>
</evidence>
<dbReference type="GO" id="GO:0006508">
    <property type="term" value="P:proteolysis"/>
    <property type="evidence" value="ECO:0007669"/>
    <property type="project" value="UniProtKB-KW"/>
</dbReference>
<dbReference type="Pfam" id="PF18348">
    <property type="entry name" value="SH3_16"/>
    <property type="match status" value="1"/>
</dbReference>
<dbReference type="Gene3D" id="3.90.1720.10">
    <property type="entry name" value="endopeptidase domain like (from Nostoc punctiforme)"/>
    <property type="match status" value="1"/>
</dbReference>
<feature type="region of interest" description="Disordered" evidence="5">
    <location>
        <begin position="1"/>
        <end position="43"/>
    </location>
</feature>
<feature type="compositionally biased region" description="Basic residues" evidence="5">
    <location>
        <begin position="18"/>
        <end position="43"/>
    </location>
</feature>
<dbReference type="Gene3D" id="2.30.30.40">
    <property type="entry name" value="SH3 Domains"/>
    <property type="match status" value="1"/>
</dbReference>
<dbReference type="PANTHER" id="PTHR47359:SF3">
    <property type="entry name" value="NLP_P60 DOMAIN-CONTAINING PROTEIN-RELATED"/>
    <property type="match status" value="1"/>
</dbReference>
<feature type="compositionally biased region" description="Basic and acidic residues" evidence="5">
    <location>
        <begin position="7"/>
        <end position="16"/>
    </location>
</feature>
<evidence type="ECO:0000256" key="1">
    <source>
        <dbReference type="ARBA" id="ARBA00007074"/>
    </source>
</evidence>
<feature type="domain" description="NlpC/P60" evidence="6">
    <location>
        <begin position="208"/>
        <end position="332"/>
    </location>
</feature>
<dbReference type="AlphaFoldDB" id="A0A6B8KI67"/>
<dbReference type="PROSITE" id="PS51935">
    <property type="entry name" value="NLPC_P60"/>
    <property type="match status" value="1"/>
</dbReference>
<organism evidence="7 8">
    <name type="scientific">Methylocystis heyeri</name>
    <dbReference type="NCBI Taxonomy" id="391905"/>
    <lineage>
        <taxon>Bacteria</taxon>
        <taxon>Pseudomonadati</taxon>
        <taxon>Pseudomonadota</taxon>
        <taxon>Alphaproteobacteria</taxon>
        <taxon>Hyphomicrobiales</taxon>
        <taxon>Methylocystaceae</taxon>
        <taxon>Methylocystis</taxon>
    </lineage>
</organism>
<evidence type="ECO:0000256" key="5">
    <source>
        <dbReference type="SAM" id="MobiDB-lite"/>
    </source>
</evidence>
<dbReference type="OrthoDB" id="9813368at2"/>
<protein>
    <submittedName>
        <fullName evidence="7">Peptidase P60</fullName>
    </submittedName>
</protein>
<dbReference type="Pfam" id="PF00877">
    <property type="entry name" value="NLPC_P60"/>
    <property type="match status" value="1"/>
</dbReference>
<evidence type="ECO:0000256" key="2">
    <source>
        <dbReference type="ARBA" id="ARBA00022670"/>
    </source>
</evidence>
<dbReference type="GO" id="GO:0008234">
    <property type="term" value="F:cysteine-type peptidase activity"/>
    <property type="evidence" value="ECO:0007669"/>
    <property type="project" value="UniProtKB-KW"/>
</dbReference>
<dbReference type="PANTHER" id="PTHR47359">
    <property type="entry name" value="PEPTIDOGLYCAN DL-ENDOPEPTIDASE CWLO"/>
    <property type="match status" value="1"/>
</dbReference>
<dbReference type="KEGG" id="mhey:H2LOC_011150"/>
<reference evidence="7 8" key="1">
    <citation type="submission" date="2019-11" db="EMBL/GenBank/DDBJ databases">
        <title>The genome sequence of Methylocystis heyeri.</title>
        <authorList>
            <person name="Oshkin I.Y."/>
            <person name="Miroshnikov K."/>
            <person name="Dedysh S.N."/>
        </authorList>
    </citation>
    <scope>NUCLEOTIDE SEQUENCE [LARGE SCALE GENOMIC DNA]</scope>
    <source>
        <strain evidence="7 8">H2</strain>
    </source>
</reference>
<name>A0A6B8KI67_9HYPH</name>
<dbReference type="Proteomes" id="UP000309061">
    <property type="component" value="Chromosome"/>
</dbReference>
<evidence type="ECO:0000313" key="7">
    <source>
        <dbReference type="EMBL" id="QGM46208.1"/>
    </source>
</evidence>
<keyword evidence="4" id="KW-0788">Thiol protease</keyword>
<dbReference type="InterPro" id="IPR038765">
    <property type="entry name" value="Papain-like_cys_pep_sf"/>
</dbReference>
<comment type="similarity">
    <text evidence="1">Belongs to the peptidase C40 family.</text>
</comment>
<evidence type="ECO:0000256" key="3">
    <source>
        <dbReference type="ARBA" id="ARBA00022801"/>
    </source>
</evidence>
<accession>A0A6B8KI67</accession>
<proteinExistence type="inferred from homology"/>
<gene>
    <name evidence="7" type="ORF">H2LOC_011150</name>
</gene>
<dbReference type="InterPro" id="IPR051794">
    <property type="entry name" value="PG_Endopeptidase_C40"/>
</dbReference>
<dbReference type="InterPro" id="IPR000064">
    <property type="entry name" value="NLP_P60_dom"/>
</dbReference>
<sequence>MGAFRRLLLERRDQARPPRGRRNPNRARPLRTHRSARRRACGKRAREGCELSENFDRRLTPARPDLAASFLKGRIEAARYADGVVMQVKEGVVDVKREPRPDAALDTQALYGECVTVYDEEEGWAWGQLSRDGYVGWIAANTLWSRIYQPTHMVCVPRTFAYPRPGIKDPPLLGLPLGAEVEIVDRRDNFLVTGEGGFIFARHLREIAAPVEDFVAVAEKLTSAPYLWGGRSSLGIDCSGLVQCALLLAGLRPPRDSDQQQDQLGEAVEPGAPLRRGDLIFWKGHVGVMRDPQILLHANAAHMMVASEPLEEVRARNIRAGAGDVTAIKRLGGIAEAS</sequence>
<keyword evidence="8" id="KW-1185">Reference proteome</keyword>
<keyword evidence="3" id="KW-0378">Hydrolase</keyword>
<dbReference type="EMBL" id="CP046052">
    <property type="protein sequence ID" value="QGM46208.1"/>
    <property type="molecule type" value="Genomic_DNA"/>
</dbReference>
<evidence type="ECO:0000256" key="4">
    <source>
        <dbReference type="ARBA" id="ARBA00022807"/>
    </source>
</evidence>
<evidence type="ECO:0000259" key="6">
    <source>
        <dbReference type="PROSITE" id="PS51935"/>
    </source>
</evidence>
<dbReference type="InterPro" id="IPR041382">
    <property type="entry name" value="SH3_16"/>
</dbReference>
<dbReference type="SUPFAM" id="SSF54001">
    <property type="entry name" value="Cysteine proteinases"/>
    <property type="match status" value="1"/>
</dbReference>
<keyword evidence="2" id="KW-0645">Protease</keyword>